<name>A0ABD5QL15_9EURY</name>
<dbReference type="RefSeq" id="WP_224829777.1">
    <property type="nucleotide sequence ID" value="NZ_JAIVEF010000026.1"/>
</dbReference>
<keyword evidence="2" id="KW-0479">Metal-binding</keyword>
<evidence type="ECO:0000256" key="1">
    <source>
        <dbReference type="ARBA" id="ARBA00022448"/>
    </source>
</evidence>
<keyword evidence="1" id="KW-0813">Transport</keyword>
<organism evidence="6 7">
    <name type="scientific">Saliphagus infecundisoli</name>
    <dbReference type="NCBI Taxonomy" id="1849069"/>
    <lineage>
        <taxon>Archaea</taxon>
        <taxon>Methanobacteriati</taxon>
        <taxon>Methanobacteriota</taxon>
        <taxon>Stenosarchaea group</taxon>
        <taxon>Halobacteria</taxon>
        <taxon>Halobacteriales</taxon>
        <taxon>Natrialbaceae</taxon>
        <taxon>Saliphagus</taxon>
    </lineage>
</organism>
<dbReference type="EMBL" id="JBHSJG010000073">
    <property type="protein sequence ID" value="MFC4990448.1"/>
    <property type="molecule type" value="Genomic_DNA"/>
</dbReference>
<gene>
    <name evidence="6" type="ORF">ACFPFO_22395</name>
</gene>
<dbReference type="InterPro" id="IPR051269">
    <property type="entry name" value="Fe-S_cluster_ET"/>
</dbReference>
<dbReference type="Pfam" id="PF13459">
    <property type="entry name" value="Fer4_15"/>
    <property type="match status" value="1"/>
</dbReference>
<proteinExistence type="predicted"/>
<dbReference type="GO" id="GO:0046872">
    <property type="term" value="F:metal ion binding"/>
    <property type="evidence" value="ECO:0007669"/>
    <property type="project" value="UniProtKB-KW"/>
</dbReference>
<dbReference type="SUPFAM" id="SSF54862">
    <property type="entry name" value="4Fe-4S ferredoxins"/>
    <property type="match status" value="1"/>
</dbReference>
<keyword evidence="3" id="KW-0249">Electron transport</keyword>
<dbReference type="Proteomes" id="UP001595925">
    <property type="component" value="Unassembled WGS sequence"/>
</dbReference>
<keyword evidence="5" id="KW-0411">Iron-sulfur</keyword>
<evidence type="ECO:0000256" key="2">
    <source>
        <dbReference type="ARBA" id="ARBA00022723"/>
    </source>
</evidence>
<keyword evidence="7" id="KW-1185">Reference proteome</keyword>
<evidence type="ECO:0000256" key="3">
    <source>
        <dbReference type="ARBA" id="ARBA00022982"/>
    </source>
</evidence>
<sequence length="81" mass="9348">MYVEFDRDTCTGIFNCVHEWEKFVEDRDAGKATLVASDEFEPDHYRRDVPEGEEFDAKMAARVCPVDAITIYDEEGEQLVP</sequence>
<dbReference type="PANTHER" id="PTHR36923">
    <property type="entry name" value="FERREDOXIN"/>
    <property type="match status" value="1"/>
</dbReference>
<protein>
    <submittedName>
        <fullName evidence="6">Ferredoxin</fullName>
    </submittedName>
</protein>
<reference evidence="6 7" key="1">
    <citation type="journal article" date="2019" name="Int. J. Syst. Evol. Microbiol.">
        <title>The Global Catalogue of Microorganisms (GCM) 10K type strain sequencing project: providing services to taxonomists for standard genome sequencing and annotation.</title>
        <authorList>
            <consortium name="The Broad Institute Genomics Platform"/>
            <consortium name="The Broad Institute Genome Sequencing Center for Infectious Disease"/>
            <person name="Wu L."/>
            <person name="Ma J."/>
        </authorList>
    </citation>
    <scope>NUCLEOTIDE SEQUENCE [LARGE SCALE GENOMIC DNA]</scope>
    <source>
        <strain evidence="6 7">CGMCC 1.15824</strain>
    </source>
</reference>
<keyword evidence="4" id="KW-0408">Iron</keyword>
<evidence type="ECO:0000256" key="4">
    <source>
        <dbReference type="ARBA" id="ARBA00023004"/>
    </source>
</evidence>
<dbReference type="Gene3D" id="3.30.70.20">
    <property type="match status" value="1"/>
</dbReference>
<dbReference type="AlphaFoldDB" id="A0ABD5QL15"/>
<evidence type="ECO:0000313" key="6">
    <source>
        <dbReference type="EMBL" id="MFC4990448.1"/>
    </source>
</evidence>
<dbReference type="GO" id="GO:0051536">
    <property type="term" value="F:iron-sulfur cluster binding"/>
    <property type="evidence" value="ECO:0007669"/>
    <property type="project" value="UniProtKB-KW"/>
</dbReference>
<evidence type="ECO:0000256" key="5">
    <source>
        <dbReference type="ARBA" id="ARBA00023014"/>
    </source>
</evidence>
<evidence type="ECO:0000313" key="7">
    <source>
        <dbReference type="Proteomes" id="UP001595925"/>
    </source>
</evidence>
<comment type="caution">
    <text evidence="6">The sequence shown here is derived from an EMBL/GenBank/DDBJ whole genome shotgun (WGS) entry which is preliminary data.</text>
</comment>
<accession>A0ABD5QL15</accession>
<dbReference type="PANTHER" id="PTHR36923:SF3">
    <property type="entry name" value="FERREDOXIN"/>
    <property type="match status" value="1"/>
</dbReference>